<dbReference type="AlphaFoldDB" id="W7UMF3"/>
<dbReference type="NCBIfam" id="TIGR02532">
    <property type="entry name" value="IV_pilin_GFxxxE"/>
    <property type="match status" value="1"/>
</dbReference>
<keyword evidence="3 6" id="KW-0812">Transmembrane</keyword>
<evidence type="ECO:0000313" key="7">
    <source>
        <dbReference type="EMBL" id="EWM52714.1"/>
    </source>
</evidence>
<keyword evidence="2" id="KW-0488">Methylation</keyword>
<dbReference type="PANTHER" id="PTHR30093:SF44">
    <property type="entry name" value="TYPE II SECRETION SYSTEM CORE PROTEIN G"/>
    <property type="match status" value="1"/>
</dbReference>
<evidence type="ECO:0008006" key="9">
    <source>
        <dbReference type="Google" id="ProtNLM"/>
    </source>
</evidence>
<dbReference type="PATRIC" id="fig|1341157.4.peg.2164"/>
<dbReference type="OrthoDB" id="1823040at2"/>
<reference evidence="7 8" key="1">
    <citation type="journal article" date="2014" name="PLoS ONE">
        <title>Rumen cellulosomics: divergent fiber-degrading strategies revealed by comparative genome-wide analysis of six ruminococcal strains.</title>
        <authorList>
            <person name="Dassa B."/>
            <person name="Borovok I."/>
            <person name="Ruimy-Israeli V."/>
            <person name="Lamed R."/>
            <person name="Flint H.J."/>
            <person name="Duncan S.H."/>
            <person name="Henrissat B."/>
            <person name="Coutinho P."/>
            <person name="Morrison M."/>
            <person name="Mosoni P."/>
            <person name="Yeoman C.J."/>
            <person name="White B.A."/>
            <person name="Bayer E.A."/>
        </authorList>
    </citation>
    <scope>NUCLEOTIDE SEQUENCE [LARGE SCALE GENOMIC DNA]</scope>
    <source>
        <strain evidence="7 8">007c</strain>
    </source>
</reference>
<evidence type="ECO:0000256" key="3">
    <source>
        <dbReference type="ARBA" id="ARBA00022692"/>
    </source>
</evidence>
<evidence type="ECO:0000313" key="8">
    <source>
        <dbReference type="Proteomes" id="UP000019365"/>
    </source>
</evidence>
<accession>W7UMF3</accession>
<dbReference type="Gene3D" id="3.30.700.10">
    <property type="entry name" value="Glycoprotein, Type 4 Pilin"/>
    <property type="match status" value="1"/>
</dbReference>
<dbReference type="eggNOG" id="COG2165">
    <property type="taxonomic scope" value="Bacteria"/>
</dbReference>
<keyword evidence="5 6" id="KW-0472">Membrane</keyword>
<dbReference type="InterPro" id="IPR045584">
    <property type="entry name" value="Pilin-like"/>
</dbReference>
<evidence type="ECO:0000256" key="4">
    <source>
        <dbReference type="ARBA" id="ARBA00022989"/>
    </source>
</evidence>
<dbReference type="EMBL" id="ATAX01000028">
    <property type="protein sequence ID" value="EWM52714.1"/>
    <property type="molecule type" value="Genomic_DNA"/>
</dbReference>
<feature type="transmembrane region" description="Helical" evidence="6">
    <location>
        <begin position="12"/>
        <end position="35"/>
    </location>
</feature>
<evidence type="ECO:0000256" key="5">
    <source>
        <dbReference type="ARBA" id="ARBA00023136"/>
    </source>
</evidence>
<dbReference type="SUPFAM" id="SSF54523">
    <property type="entry name" value="Pili subunits"/>
    <property type="match status" value="1"/>
</dbReference>
<dbReference type="RefSeq" id="WP_051456637.1">
    <property type="nucleotide sequence ID" value="NZ_ATAX01000028.1"/>
</dbReference>
<protein>
    <recommendedName>
        <fullName evidence="9">Prepilin-type N-terminal cleavage/methylation domain-containing protein</fullName>
    </recommendedName>
</protein>
<evidence type="ECO:0000256" key="2">
    <source>
        <dbReference type="ARBA" id="ARBA00022481"/>
    </source>
</evidence>
<dbReference type="PROSITE" id="PS00409">
    <property type="entry name" value="PROKAR_NTER_METHYL"/>
    <property type="match status" value="1"/>
</dbReference>
<dbReference type="Proteomes" id="UP000019365">
    <property type="component" value="Unassembled WGS sequence"/>
</dbReference>
<dbReference type="Pfam" id="PF07963">
    <property type="entry name" value="N_methyl"/>
    <property type="match status" value="1"/>
</dbReference>
<keyword evidence="4 6" id="KW-1133">Transmembrane helix</keyword>
<evidence type="ECO:0000256" key="1">
    <source>
        <dbReference type="ARBA" id="ARBA00004167"/>
    </source>
</evidence>
<comment type="subcellular location">
    <subcellularLocation>
        <location evidence="1">Membrane</location>
        <topology evidence="1">Single-pass membrane protein</topology>
    </subcellularLocation>
</comment>
<evidence type="ECO:0000256" key="6">
    <source>
        <dbReference type="SAM" id="Phobius"/>
    </source>
</evidence>
<keyword evidence="8" id="KW-1185">Reference proteome</keyword>
<name>W7UMF3_RUMFL</name>
<dbReference type="PANTHER" id="PTHR30093">
    <property type="entry name" value="GENERAL SECRETION PATHWAY PROTEIN G"/>
    <property type="match status" value="1"/>
</dbReference>
<sequence length="172" mass="17880">MKTTKKGFTLIELIVVIAIIGVLAAILVPSMLGYVKKSKVSSANSTASTLQKAINTTLIELDEETQDAGSVTGIDHTKNANTCTVNGTNLPTGITGATVWTKIKNYMEKATKLEFKAQCEGAACTAVAVALDNTYTGTCPGGVVTVDNYKSYKLSVNNALTNALNAAAAKAS</sequence>
<dbReference type="GO" id="GO:0016020">
    <property type="term" value="C:membrane"/>
    <property type="evidence" value="ECO:0007669"/>
    <property type="project" value="UniProtKB-SubCell"/>
</dbReference>
<organism evidence="7 8">
    <name type="scientific">Ruminococcus flavefaciens 007c</name>
    <dbReference type="NCBI Taxonomy" id="1341157"/>
    <lineage>
        <taxon>Bacteria</taxon>
        <taxon>Bacillati</taxon>
        <taxon>Bacillota</taxon>
        <taxon>Clostridia</taxon>
        <taxon>Eubacteriales</taxon>
        <taxon>Oscillospiraceae</taxon>
        <taxon>Ruminococcus</taxon>
    </lineage>
</organism>
<dbReference type="InterPro" id="IPR012902">
    <property type="entry name" value="N_methyl_site"/>
</dbReference>
<comment type="caution">
    <text evidence="7">The sequence shown here is derived from an EMBL/GenBank/DDBJ whole genome shotgun (WGS) entry which is preliminary data.</text>
</comment>
<proteinExistence type="predicted"/>
<gene>
    <name evidence="7" type="ORF">RF007C_13850</name>
</gene>